<dbReference type="SUPFAM" id="SSF55874">
    <property type="entry name" value="ATPase domain of HSP90 chaperone/DNA topoisomerase II/histidine kinase"/>
    <property type="match status" value="2"/>
</dbReference>
<evidence type="ECO:0000259" key="13">
    <source>
        <dbReference type="PROSITE" id="PS50110"/>
    </source>
</evidence>
<feature type="modified residue" description="4-aspartylphosphate" evidence="9">
    <location>
        <position position="1581"/>
    </location>
</feature>
<dbReference type="Gene3D" id="1.10.287.130">
    <property type="match status" value="2"/>
</dbReference>
<evidence type="ECO:0000256" key="10">
    <source>
        <dbReference type="SAM" id="Coils"/>
    </source>
</evidence>
<dbReference type="PANTHER" id="PTHR43047:SF72">
    <property type="entry name" value="OSMOSENSING HISTIDINE PROTEIN KINASE SLN1"/>
    <property type="match status" value="1"/>
</dbReference>
<dbReference type="InterPro" id="IPR036097">
    <property type="entry name" value="HisK_dim/P_sf"/>
</dbReference>
<dbReference type="NCBIfam" id="TIGR00229">
    <property type="entry name" value="sensory_box"/>
    <property type="match status" value="1"/>
</dbReference>
<dbReference type="InterPro" id="IPR000014">
    <property type="entry name" value="PAS"/>
</dbReference>
<dbReference type="GO" id="GO:0009927">
    <property type="term" value="F:histidine phosphotransfer kinase activity"/>
    <property type="evidence" value="ECO:0007669"/>
    <property type="project" value="TreeGrafter"/>
</dbReference>
<keyword evidence="3 9" id="KW-0597">Phosphoprotein</keyword>
<accession>A0AAD5X8Y8</accession>
<dbReference type="PANTHER" id="PTHR43047">
    <property type="entry name" value="TWO-COMPONENT HISTIDINE PROTEIN KINASE"/>
    <property type="match status" value="1"/>
</dbReference>
<dbReference type="CDD" id="cd00082">
    <property type="entry name" value="HisKA"/>
    <property type="match status" value="2"/>
</dbReference>
<dbReference type="SUPFAM" id="SSF55785">
    <property type="entry name" value="PYP-like sensor domain (PAS domain)"/>
    <property type="match status" value="1"/>
</dbReference>
<dbReference type="CDD" id="cd17546">
    <property type="entry name" value="REC_hyHK_CKI1_RcsC-like"/>
    <property type="match status" value="1"/>
</dbReference>
<evidence type="ECO:0000256" key="9">
    <source>
        <dbReference type="PROSITE-ProRule" id="PRU00169"/>
    </source>
</evidence>
<dbReference type="SMART" id="SM00091">
    <property type="entry name" value="PAS"/>
    <property type="match status" value="1"/>
</dbReference>
<dbReference type="PROSITE" id="PS50113">
    <property type="entry name" value="PAC"/>
    <property type="match status" value="1"/>
</dbReference>
<keyword evidence="17" id="KW-1185">Reference proteome</keyword>
<dbReference type="PRINTS" id="PR00344">
    <property type="entry name" value="BCTRLSENSOR"/>
</dbReference>
<feature type="modified residue" description="4-aspartylphosphate" evidence="9">
    <location>
        <position position="839"/>
    </location>
</feature>
<dbReference type="InterPro" id="IPR035965">
    <property type="entry name" value="PAS-like_dom_sf"/>
</dbReference>
<dbReference type="InterPro" id="IPR003594">
    <property type="entry name" value="HATPase_dom"/>
</dbReference>
<evidence type="ECO:0000256" key="7">
    <source>
        <dbReference type="ARBA" id="ARBA00022840"/>
    </source>
</evidence>
<feature type="domain" description="Response regulatory" evidence="13">
    <location>
        <begin position="791"/>
        <end position="906"/>
    </location>
</feature>
<feature type="domain" description="Histidine kinase" evidence="12">
    <location>
        <begin position="1084"/>
        <end position="1433"/>
    </location>
</feature>
<evidence type="ECO:0000259" key="15">
    <source>
        <dbReference type="PROSITE" id="PS50113"/>
    </source>
</evidence>
<dbReference type="EC" id="2.7.13.3" evidence="2"/>
<organism evidence="16 17">
    <name type="scientific">Rhizophlyctis rosea</name>
    <dbReference type="NCBI Taxonomy" id="64517"/>
    <lineage>
        <taxon>Eukaryota</taxon>
        <taxon>Fungi</taxon>
        <taxon>Fungi incertae sedis</taxon>
        <taxon>Chytridiomycota</taxon>
        <taxon>Chytridiomycota incertae sedis</taxon>
        <taxon>Chytridiomycetes</taxon>
        <taxon>Rhizophlyctidales</taxon>
        <taxon>Rhizophlyctidaceae</taxon>
        <taxon>Rhizophlyctis</taxon>
    </lineage>
</organism>
<dbReference type="Gene3D" id="3.30.450.40">
    <property type="match status" value="1"/>
</dbReference>
<dbReference type="SUPFAM" id="SSF55781">
    <property type="entry name" value="GAF domain-like"/>
    <property type="match status" value="1"/>
</dbReference>
<evidence type="ECO:0000256" key="3">
    <source>
        <dbReference type="ARBA" id="ARBA00022553"/>
    </source>
</evidence>
<dbReference type="GO" id="GO:0005524">
    <property type="term" value="F:ATP binding"/>
    <property type="evidence" value="ECO:0007669"/>
    <property type="project" value="UniProtKB-KW"/>
</dbReference>
<dbReference type="SUPFAM" id="SSF52172">
    <property type="entry name" value="CheY-like"/>
    <property type="match status" value="2"/>
</dbReference>
<dbReference type="Pfam" id="PF00512">
    <property type="entry name" value="HisKA"/>
    <property type="match status" value="2"/>
</dbReference>
<dbReference type="CDD" id="cd00130">
    <property type="entry name" value="PAS"/>
    <property type="match status" value="1"/>
</dbReference>
<evidence type="ECO:0000313" key="16">
    <source>
        <dbReference type="EMBL" id="KAJ3055616.1"/>
    </source>
</evidence>
<dbReference type="InterPro" id="IPR003661">
    <property type="entry name" value="HisK_dim/P_dom"/>
</dbReference>
<keyword evidence="8" id="KW-0902">Two-component regulatory system</keyword>
<dbReference type="Pfam" id="PF00989">
    <property type="entry name" value="PAS"/>
    <property type="match status" value="1"/>
</dbReference>
<dbReference type="Pfam" id="PF02518">
    <property type="entry name" value="HATPase_c"/>
    <property type="match status" value="2"/>
</dbReference>
<dbReference type="Gene3D" id="3.40.50.2300">
    <property type="match status" value="2"/>
</dbReference>
<dbReference type="InterPro" id="IPR004358">
    <property type="entry name" value="Sig_transdc_His_kin-like_C"/>
</dbReference>
<evidence type="ECO:0000259" key="12">
    <source>
        <dbReference type="PROSITE" id="PS50109"/>
    </source>
</evidence>
<dbReference type="EMBL" id="JADGJD010000070">
    <property type="protein sequence ID" value="KAJ3055616.1"/>
    <property type="molecule type" value="Genomic_DNA"/>
</dbReference>
<evidence type="ECO:0000256" key="11">
    <source>
        <dbReference type="SAM" id="MobiDB-lite"/>
    </source>
</evidence>
<keyword evidence="7" id="KW-0067">ATP-binding</keyword>
<dbReference type="InterPro" id="IPR013767">
    <property type="entry name" value="PAS_fold"/>
</dbReference>
<feature type="domain" description="Response regulatory" evidence="13">
    <location>
        <begin position="1521"/>
        <end position="1652"/>
    </location>
</feature>
<dbReference type="GO" id="GO:0000155">
    <property type="term" value="F:phosphorelay sensor kinase activity"/>
    <property type="evidence" value="ECO:0007669"/>
    <property type="project" value="InterPro"/>
</dbReference>
<dbReference type="SMART" id="SM00448">
    <property type="entry name" value="REC"/>
    <property type="match status" value="2"/>
</dbReference>
<protein>
    <recommendedName>
        <fullName evidence="2">histidine kinase</fullName>
        <ecNumber evidence="2">2.7.13.3</ecNumber>
    </recommendedName>
</protein>
<name>A0AAD5X8Y8_9FUNG</name>
<dbReference type="SMART" id="SM00387">
    <property type="entry name" value="HATPase_c"/>
    <property type="match status" value="2"/>
</dbReference>
<feature type="compositionally biased region" description="Polar residues" evidence="11">
    <location>
        <begin position="1300"/>
        <end position="1313"/>
    </location>
</feature>
<keyword evidence="6" id="KW-0418">Kinase</keyword>
<evidence type="ECO:0000256" key="8">
    <source>
        <dbReference type="ARBA" id="ARBA00023012"/>
    </source>
</evidence>
<evidence type="ECO:0000259" key="14">
    <source>
        <dbReference type="PROSITE" id="PS50112"/>
    </source>
</evidence>
<feature type="domain" description="PAS" evidence="14">
    <location>
        <begin position="929"/>
        <end position="1000"/>
    </location>
</feature>
<feature type="coiled-coil region" evidence="10">
    <location>
        <begin position="1054"/>
        <end position="1120"/>
    </location>
</feature>
<dbReference type="InterPro" id="IPR000700">
    <property type="entry name" value="PAS-assoc_C"/>
</dbReference>
<dbReference type="SMART" id="SM00388">
    <property type="entry name" value="HisKA"/>
    <property type="match status" value="2"/>
</dbReference>
<evidence type="ECO:0000256" key="1">
    <source>
        <dbReference type="ARBA" id="ARBA00000085"/>
    </source>
</evidence>
<dbReference type="CDD" id="cd17574">
    <property type="entry name" value="REC_OmpR"/>
    <property type="match status" value="1"/>
</dbReference>
<sequence>MPSYDITLVDFLDSLEDPALLLHHTPTESALPIVVHSNDAARCLVVPSAVLTDTVSASESAALTLKTLLDIVNPTQKLQQWLSHIPTNPSTTKFEGTISLAPESASPATISSRKITFKSTRIKQTDYYVLTGKLSEVVEFSGRKSLEFTLSGGGQTGEMLRNYDWANTPLGPISQWPQSLLSMVSTIMASGLPMALWWGQDLTLIYGDSYIECAGQKHPSLFGKTGKEGWAELWPDIEALARRAMAGHTCYMEDQMLPMFRHGFEEETYFTWSYVPIRIEDGSIGGLLNPNIETTSRVLAERGLMTLRNLATATATARSTKETCTTAIETLANNPKDIPYAILYTCTEHPGPNGEGTIIRLTLQDTLGVVRGTKAAPEEVLIEPDGTMSPEVTWPFDEAYRVGTMVEVDNPTAFMGTEIPTRGWRDQSRQAVVCPITTLSDNRHLGCLVMGLSPRRMYDERYRTFIELLSGQLSSALVAARGYQEEVKRAEDLAALDRAKTAFFSSISHELRTPLTLMLGPLDEALTDNVEPLTSNNRVRLSMVLRNAQRLLKLVNSLLDYSKIEAGRVQASFRQTNIGRLTTDLASVFRSAVEKGGVQYKVDCHDDMPKIWCDRDMWEKIVFNLIGNAFKFTLSGQITVTLRASDDEQWAEFSVKDSGVGIPPNEIQRIFERFHRVEGQRGRSFEGTGIGLSLTNELVKLHGGVIDVQSDGTGSTFRVRMPFGNAHLPQDRLIISDNPDDEKDMDLTYGLSLVDEARRWLPSDDDEASSVSAESTSSTNQDAVMASSGMKILLADDNRDMRRYVTNILRRWWQVTEARDGMEAVEHLRKESFDLVVSDIMMPNLDGFGLLKYIRSRHETRLMPVVLLSARAGDEARVDGLNAGADDYLMKPFSAKELVARVRTHLELGKLRMELEQRVEDRTRELGESERRFKVLADLSPVGIFRTDAEGRFTFVNDKWWEISGHDRKSDPDGNDFLRSVHDEDRARVTSVWGASVANGVPCNIEFRWKDDGKQERWSLGEAILQLDDEGNHIGFIGAVTDITPRKMFERETIRAAELSEQQQRQRAEEAEEIRRQQELFIDMICHELRNPLNGIYNNADLLNERLETMQKDLDNLQTFINKSDDGKKAETLTQMFNYMKTELAHDLEAVDMISLCAKHQKQIADDVLHMSKISMNLLVLAHIDYQPQIEIRNILKMFETEVATKQISLQLHFTNNFQKLNIDTVRGDPTRLAQVLINFLTNAIRFTEKVPIQRNIIVTVDVSLTRPPAKPNVAFPRDSPSPSEPVSAGHCSDDEDDTWSTISTHTITLRQSRATKDRDGGGSTMSSEDDHRPPSSEASLASAADDPERSESDGVYLVISIRDSGVGMTLEEQRQLFRRFTQASPKTYAEFGGSGLGLFISKKLVELQHGDIMVESMKGQGTTFTFYIWSEKVMREGSSIEGGGDESYPPIETVSAIQLVATPTVQTPLSAETPVSAQTPVSAASTYSQTSLNSPASTISSTVSPAISSTGNKIYDRKLQLLLVEDNVINQKVLKRQLELLGYGVQVANHGAEALTFLESSFHAGNESPDAPIYDLILMDLEMPVMDGLECTLQIRDWEATGRLSRRVPIIAVSGNARQEYVTRAMDAGMDDFVTKPYSKKVLEEKITKHVSA</sequence>
<dbReference type="InterPro" id="IPR036890">
    <property type="entry name" value="HATPase_C_sf"/>
</dbReference>
<keyword evidence="10" id="KW-0175">Coiled coil</keyword>
<keyword evidence="4" id="KW-0808">Transferase</keyword>
<dbReference type="InterPro" id="IPR011006">
    <property type="entry name" value="CheY-like_superfamily"/>
</dbReference>
<evidence type="ECO:0000256" key="4">
    <source>
        <dbReference type="ARBA" id="ARBA00022679"/>
    </source>
</evidence>
<dbReference type="Gene3D" id="3.30.565.10">
    <property type="entry name" value="Histidine kinase-like ATPase, C-terminal domain"/>
    <property type="match status" value="2"/>
</dbReference>
<dbReference type="Pfam" id="PF00072">
    <property type="entry name" value="Response_reg"/>
    <property type="match status" value="2"/>
</dbReference>
<comment type="caution">
    <text evidence="16">The sequence shown here is derived from an EMBL/GenBank/DDBJ whole genome shotgun (WGS) entry which is preliminary data.</text>
</comment>
<dbReference type="SUPFAM" id="SSF47384">
    <property type="entry name" value="Homodimeric domain of signal transducing histidine kinase"/>
    <property type="match status" value="2"/>
</dbReference>
<reference evidence="16" key="1">
    <citation type="submission" date="2020-05" db="EMBL/GenBank/DDBJ databases">
        <title>Phylogenomic resolution of chytrid fungi.</title>
        <authorList>
            <person name="Stajich J.E."/>
            <person name="Amses K."/>
            <person name="Simmons R."/>
            <person name="Seto K."/>
            <person name="Myers J."/>
            <person name="Bonds A."/>
            <person name="Quandt C.A."/>
            <person name="Barry K."/>
            <person name="Liu P."/>
            <person name="Grigoriev I."/>
            <person name="Longcore J.E."/>
            <person name="James T.Y."/>
        </authorList>
    </citation>
    <scope>NUCLEOTIDE SEQUENCE</scope>
    <source>
        <strain evidence="16">JEL0318</strain>
    </source>
</reference>
<keyword evidence="5" id="KW-0547">Nucleotide-binding</keyword>
<dbReference type="PROSITE" id="PS50110">
    <property type="entry name" value="RESPONSE_REGULATORY"/>
    <property type="match status" value="2"/>
</dbReference>
<dbReference type="PROSITE" id="PS50112">
    <property type="entry name" value="PAS"/>
    <property type="match status" value="1"/>
</dbReference>
<dbReference type="InterPro" id="IPR005467">
    <property type="entry name" value="His_kinase_dom"/>
</dbReference>
<dbReference type="FunFam" id="3.30.565.10:FF:000037">
    <property type="entry name" value="Hybrid sensor histidine kinase/response regulator"/>
    <property type="match status" value="1"/>
</dbReference>
<dbReference type="GO" id="GO:0005886">
    <property type="term" value="C:plasma membrane"/>
    <property type="evidence" value="ECO:0007669"/>
    <property type="project" value="TreeGrafter"/>
</dbReference>
<dbReference type="CDD" id="cd16922">
    <property type="entry name" value="HATPase_EvgS-ArcB-TorS-like"/>
    <property type="match status" value="1"/>
</dbReference>
<dbReference type="Gene3D" id="3.30.450.20">
    <property type="entry name" value="PAS domain"/>
    <property type="match status" value="2"/>
</dbReference>
<dbReference type="InterPro" id="IPR001789">
    <property type="entry name" value="Sig_transdc_resp-reg_receiver"/>
</dbReference>
<evidence type="ECO:0000256" key="2">
    <source>
        <dbReference type="ARBA" id="ARBA00012438"/>
    </source>
</evidence>
<feature type="region of interest" description="Disordered" evidence="11">
    <location>
        <begin position="1272"/>
        <end position="1350"/>
    </location>
</feature>
<evidence type="ECO:0000256" key="5">
    <source>
        <dbReference type="ARBA" id="ARBA00022741"/>
    </source>
</evidence>
<dbReference type="Proteomes" id="UP001212841">
    <property type="component" value="Unassembled WGS sequence"/>
</dbReference>
<evidence type="ECO:0000256" key="6">
    <source>
        <dbReference type="ARBA" id="ARBA00022777"/>
    </source>
</evidence>
<dbReference type="PROSITE" id="PS50109">
    <property type="entry name" value="HIS_KIN"/>
    <property type="match status" value="2"/>
</dbReference>
<feature type="compositionally biased region" description="Low complexity" evidence="11">
    <location>
        <begin position="1336"/>
        <end position="1345"/>
    </location>
</feature>
<feature type="domain" description="PAC" evidence="15">
    <location>
        <begin position="1003"/>
        <end position="1055"/>
    </location>
</feature>
<dbReference type="InterPro" id="IPR029016">
    <property type="entry name" value="GAF-like_dom_sf"/>
</dbReference>
<gene>
    <name evidence="16" type="ORF">HK097_009943</name>
</gene>
<evidence type="ECO:0000313" key="17">
    <source>
        <dbReference type="Proteomes" id="UP001212841"/>
    </source>
</evidence>
<proteinExistence type="predicted"/>
<feature type="domain" description="Histidine kinase" evidence="12">
    <location>
        <begin position="506"/>
        <end position="725"/>
    </location>
</feature>
<comment type="catalytic activity">
    <reaction evidence="1">
        <text>ATP + protein L-histidine = ADP + protein N-phospho-L-histidine.</text>
        <dbReference type="EC" id="2.7.13.3"/>
    </reaction>
</comment>